<dbReference type="Pfam" id="PF00271">
    <property type="entry name" value="Helicase_C"/>
    <property type="match status" value="1"/>
</dbReference>
<organism evidence="10 11">
    <name type="scientific">Ambispora gerdemannii</name>
    <dbReference type="NCBI Taxonomy" id="144530"/>
    <lineage>
        <taxon>Eukaryota</taxon>
        <taxon>Fungi</taxon>
        <taxon>Fungi incertae sedis</taxon>
        <taxon>Mucoromycota</taxon>
        <taxon>Glomeromycotina</taxon>
        <taxon>Glomeromycetes</taxon>
        <taxon>Archaeosporales</taxon>
        <taxon>Ambisporaceae</taxon>
        <taxon>Ambispora</taxon>
    </lineage>
</organism>
<keyword evidence="11" id="KW-1185">Reference proteome</keyword>
<dbReference type="OrthoDB" id="10261556at2759"/>
<dbReference type="PANTHER" id="PTHR13710">
    <property type="entry name" value="DNA HELICASE RECQ FAMILY MEMBER"/>
    <property type="match status" value="1"/>
</dbReference>
<gene>
    <name evidence="10" type="ORF">AGERDE_LOCUS10221</name>
</gene>
<evidence type="ECO:0000256" key="5">
    <source>
        <dbReference type="ARBA" id="ARBA00023235"/>
    </source>
</evidence>
<dbReference type="GO" id="GO:0005524">
    <property type="term" value="F:ATP binding"/>
    <property type="evidence" value="ECO:0007669"/>
    <property type="project" value="UniProtKB-KW"/>
</dbReference>
<dbReference type="EMBL" id="CAJVPL010003025">
    <property type="protein sequence ID" value="CAG8624534.1"/>
    <property type="molecule type" value="Genomic_DNA"/>
</dbReference>
<evidence type="ECO:0000256" key="3">
    <source>
        <dbReference type="ARBA" id="ARBA00022840"/>
    </source>
</evidence>
<comment type="caution">
    <text evidence="10">The sequence shown here is derived from an EMBL/GenBank/DDBJ whole genome shotgun (WGS) entry which is preliminary data.</text>
</comment>
<feature type="domain" description="Helicase ATP-binding" evidence="8">
    <location>
        <begin position="1"/>
        <end position="125"/>
    </location>
</feature>
<keyword evidence="4" id="KW-0238">DNA-binding</keyword>
<evidence type="ECO:0000313" key="11">
    <source>
        <dbReference type="Proteomes" id="UP000789831"/>
    </source>
</evidence>
<dbReference type="SMART" id="SM00490">
    <property type="entry name" value="HELICc"/>
    <property type="match status" value="1"/>
</dbReference>
<dbReference type="InterPro" id="IPR011545">
    <property type="entry name" value="DEAD/DEAH_box_helicase_dom"/>
</dbReference>
<dbReference type="PROSITE" id="PS51192">
    <property type="entry name" value="HELICASE_ATP_BIND_1"/>
    <property type="match status" value="1"/>
</dbReference>
<dbReference type="InterPro" id="IPR036388">
    <property type="entry name" value="WH-like_DNA-bd_sf"/>
</dbReference>
<keyword evidence="3" id="KW-0067">ATP-binding</keyword>
<evidence type="ECO:0000256" key="4">
    <source>
        <dbReference type="ARBA" id="ARBA00023125"/>
    </source>
</evidence>
<dbReference type="GO" id="GO:0005694">
    <property type="term" value="C:chromosome"/>
    <property type="evidence" value="ECO:0007669"/>
    <property type="project" value="TreeGrafter"/>
</dbReference>
<evidence type="ECO:0000256" key="7">
    <source>
        <dbReference type="ARBA" id="ARBA00034808"/>
    </source>
</evidence>
<dbReference type="GO" id="GO:0000724">
    <property type="term" value="P:double-strand break repair via homologous recombination"/>
    <property type="evidence" value="ECO:0007669"/>
    <property type="project" value="TreeGrafter"/>
</dbReference>
<feature type="domain" description="Helicase C-terminal" evidence="9">
    <location>
        <begin position="127"/>
        <end position="277"/>
    </location>
</feature>
<comment type="similarity">
    <text evidence="1">Belongs to the helicase family. RecQ subfamily.</text>
</comment>
<dbReference type="InterPro" id="IPR027417">
    <property type="entry name" value="P-loop_NTPase"/>
</dbReference>
<evidence type="ECO:0000259" key="9">
    <source>
        <dbReference type="PROSITE" id="PS51194"/>
    </source>
</evidence>
<dbReference type="GO" id="GO:0005737">
    <property type="term" value="C:cytoplasm"/>
    <property type="evidence" value="ECO:0007669"/>
    <property type="project" value="TreeGrafter"/>
</dbReference>
<dbReference type="EC" id="5.6.2.4" evidence="7"/>
<evidence type="ECO:0000259" key="8">
    <source>
        <dbReference type="PROSITE" id="PS51192"/>
    </source>
</evidence>
<evidence type="ECO:0000256" key="1">
    <source>
        <dbReference type="ARBA" id="ARBA00005446"/>
    </source>
</evidence>
<dbReference type="Gene3D" id="3.40.50.300">
    <property type="entry name" value="P-loop containing nucleotide triphosphate hydrolases"/>
    <property type="match status" value="2"/>
</dbReference>
<dbReference type="InterPro" id="IPR001650">
    <property type="entry name" value="Helicase_C-like"/>
</dbReference>
<dbReference type="Gene3D" id="1.10.10.10">
    <property type="entry name" value="Winged helix-like DNA-binding domain superfamily/Winged helix DNA-binding domain"/>
    <property type="match status" value="1"/>
</dbReference>
<dbReference type="GO" id="GO:0009378">
    <property type="term" value="F:four-way junction helicase activity"/>
    <property type="evidence" value="ECO:0007669"/>
    <property type="project" value="TreeGrafter"/>
</dbReference>
<reference evidence="10" key="1">
    <citation type="submission" date="2021-06" db="EMBL/GenBank/DDBJ databases">
        <authorList>
            <person name="Kallberg Y."/>
            <person name="Tangrot J."/>
            <person name="Rosling A."/>
        </authorList>
    </citation>
    <scope>NUCLEOTIDE SEQUENCE</scope>
    <source>
        <strain evidence="10">MT106</strain>
    </source>
</reference>
<protein>
    <recommendedName>
        <fullName evidence="7">DNA 3'-5' helicase</fullName>
        <ecNumber evidence="7">5.6.2.4</ecNumber>
    </recommendedName>
</protein>
<comment type="catalytic activity">
    <reaction evidence="6">
        <text>Couples ATP hydrolysis with the unwinding of duplex DNA by translocating in the 3'-5' direction.</text>
        <dbReference type="EC" id="5.6.2.4"/>
    </reaction>
</comment>
<accession>A0A9N9D370</accession>
<dbReference type="AlphaFoldDB" id="A0A9N9D370"/>
<sequence length="450" mass="51538">MEMIAARILCAGLYASDDQPLNFQEQVFTEISSGIICILFITPEKFERNAQFRTLLKNMATFQGIHFIIDEVHCVKNYAYFRESWCYLSQLKTICPTALILMMTATLTYNNARDIMTNLGLDFSCVKIIHGATLKRDELIYEIIKKKEYREENLKETITQIKSIPECSIIYCATQKDCYEVADFLRINLRDENIKVMVATNAFGLGINMPDVCLVIHYTMPLNLSNYIQETGRAGRDGLSAKCILLYARKDVRVLYNIVAGERESLTDITTKGEEMRQVYLMECQKKIWEIIFFCETKYECRQNALTQYHNWKTPLLEIQSSTIESSCGKCDVCQLRAKEKLIVKDMKMPALKLLNVVEVITGLGSNIIIAKDVVDIFCKSKSALPKYKELEIYRKEQDAEVKLTNDEAKRLFNDLVIRGMILTDIILQRGKTAGVFSWTFPVLGVSDGT</sequence>
<evidence type="ECO:0000256" key="2">
    <source>
        <dbReference type="ARBA" id="ARBA00022741"/>
    </source>
</evidence>
<dbReference type="PROSITE" id="PS51194">
    <property type="entry name" value="HELICASE_CTER"/>
    <property type="match status" value="1"/>
</dbReference>
<dbReference type="SUPFAM" id="SSF52540">
    <property type="entry name" value="P-loop containing nucleoside triphosphate hydrolases"/>
    <property type="match status" value="1"/>
</dbReference>
<name>A0A9N9D370_9GLOM</name>
<dbReference type="PANTHER" id="PTHR13710:SF105">
    <property type="entry name" value="ATP-DEPENDENT DNA HELICASE Q1"/>
    <property type="match status" value="1"/>
</dbReference>
<dbReference type="GO" id="GO:0003677">
    <property type="term" value="F:DNA binding"/>
    <property type="evidence" value="ECO:0007669"/>
    <property type="project" value="UniProtKB-KW"/>
</dbReference>
<dbReference type="Proteomes" id="UP000789831">
    <property type="component" value="Unassembled WGS sequence"/>
</dbReference>
<dbReference type="GO" id="GO:0043138">
    <property type="term" value="F:3'-5' DNA helicase activity"/>
    <property type="evidence" value="ECO:0007669"/>
    <property type="project" value="UniProtKB-EC"/>
</dbReference>
<evidence type="ECO:0000256" key="6">
    <source>
        <dbReference type="ARBA" id="ARBA00034617"/>
    </source>
</evidence>
<proteinExistence type="inferred from homology"/>
<keyword evidence="2" id="KW-0547">Nucleotide-binding</keyword>
<evidence type="ECO:0000313" key="10">
    <source>
        <dbReference type="EMBL" id="CAG8624534.1"/>
    </source>
</evidence>
<keyword evidence="5" id="KW-0413">Isomerase</keyword>
<dbReference type="Pfam" id="PF00270">
    <property type="entry name" value="DEAD"/>
    <property type="match status" value="1"/>
</dbReference>
<dbReference type="InterPro" id="IPR014001">
    <property type="entry name" value="Helicase_ATP-bd"/>
</dbReference>